<keyword evidence="1" id="KW-0812">Transmembrane</keyword>
<protein>
    <submittedName>
        <fullName evidence="3">BlaR1 peptidase M56</fullName>
    </submittedName>
</protein>
<dbReference type="CDD" id="cd07341">
    <property type="entry name" value="M56_BlaR1_MecR1_like"/>
    <property type="match status" value="1"/>
</dbReference>
<comment type="caution">
    <text evidence="3">The sequence shown here is derived from an EMBL/GenBank/DDBJ whole genome shotgun (WGS) entry which is preliminary data.</text>
</comment>
<name>A0A5C5YMQ8_9BACT</name>
<evidence type="ECO:0000313" key="4">
    <source>
        <dbReference type="Proteomes" id="UP000318478"/>
    </source>
</evidence>
<evidence type="ECO:0000259" key="2">
    <source>
        <dbReference type="Pfam" id="PF05569"/>
    </source>
</evidence>
<keyword evidence="4" id="KW-1185">Reference proteome</keyword>
<feature type="transmembrane region" description="Helical" evidence="1">
    <location>
        <begin position="83"/>
        <end position="106"/>
    </location>
</feature>
<dbReference type="AlphaFoldDB" id="A0A5C5YMQ8"/>
<dbReference type="InterPro" id="IPR052173">
    <property type="entry name" value="Beta-lactam_resp_regulator"/>
</dbReference>
<dbReference type="OrthoDB" id="291597at2"/>
<keyword evidence="1" id="KW-1133">Transmembrane helix</keyword>
<keyword evidence="1" id="KW-0472">Membrane</keyword>
<proteinExistence type="predicted"/>
<dbReference type="PANTHER" id="PTHR34978:SF3">
    <property type="entry name" value="SLR0241 PROTEIN"/>
    <property type="match status" value="1"/>
</dbReference>
<dbReference type="RefSeq" id="WP_146588150.1">
    <property type="nucleotide sequence ID" value="NZ_SJPO01000006.1"/>
</dbReference>
<reference evidence="3 4" key="1">
    <citation type="submission" date="2019-02" db="EMBL/GenBank/DDBJ databases">
        <title>Deep-cultivation of Planctomycetes and their phenomic and genomic characterization uncovers novel biology.</title>
        <authorList>
            <person name="Wiegand S."/>
            <person name="Jogler M."/>
            <person name="Boedeker C."/>
            <person name="Pinto D."/>
            <person name="Vollmers J."/>
            <person name="Rivas-Marin E."/>
            <person name="Kohn T."/>
            <person name="Peeters S.H."/>
            <person name="Heuer A."/>
            <person name="Rast P."/>
            <person name="Oberbeckmann S."/>
            <person name="Bunk B."/>
            <person name="Jeske O."/>
            <person name="Meyerdierks A."/>
            <person name="Storesund J.E."/>
            <person name="Kallscheuer N."/>
            <person name="Luecker S."/>
            <person name="Lage O.M."/>
            <person name="Pohl T."/>
            <person name="Merkel B.J."/>
            <person name="Hornburger P."/>
            <person name="Mueller R.-W."/>
            <person name="Bruemmer F."/>
            <person name="Labrenz M."/>
            <person name="Spormann A.M."/>
            <person name="Op Den Camp H."/>
            <person name="Overmann J."/>
            <person name="Amann R."/>
            <person name="Jetten M.S.M."/>
            <person name="Mascher T."/>
            <person name="Medema M.H."/>
            <person name="Devos D.P."/>
            <person name="Kaster A.-K."/>
            <person name="Ovreas L."/>
            <person name="Rohde M."/>
            <person name="Galperin M.Y."/>
            <person name="Jogler C."/>
        </authorList>
    </citation>
    <scope>NUCLEOTIDE SEQUENCE [LARGE SCALE GENOMIC DNA]</scope>
    <source>
        <strain evidence="3 4">Pla123a</strain>
    </source>
</reference>
<feature type="transmembrane region" description="Helical" evidence="1">
    <location>
        <begin position="39"/>
        <end position="58"/>
    </location>
</feature>
<accession>A0A5C5YMQ8</accession>
<dbReference type="EMBL" id="SJPO01000006">
    <property type="protein sequence ID" value="TWT76156.1"/>
    <property type="molecule type" value="Genomic_DNA"/>
</dbReference>
<feature type="domain" description="Peptidase M56" evidence="2">
    <location>
        <begin position="88"/>
        <end position="275"/>
    </location>
</feature>
<organism evidence="3 4">
    <name type="scientific">Posidoniimonas polymericola</name>
    <dbReference type="NCBI Taxonomy" id="2528002"/>
    <lineage>
        <taxon>Bacteria</taxon>
        <taxon>Pseudomonadati</taxon>
        <taxon>Planctomycetota</taxon>
        <taxon>Planctomycetia</taxon>
        <taxon>Pirellulales</taxon>
        <taxon>Lacipirellulaceae</taxon>
        <taxon>Posidoniimonas</taxon>
    </lineage>
</organism>
<dbReference type="Pfam" id="PF05569">
    <property type="entry name" value="Peptidase_M56"/>
    <property type="match status" value="1"/>
</dbReference>
<feature type="transmembrane region" description="Helical" evidence="1">
    <location>
        <begin position="6"/>
        <end position="27"/>
    </location>
</feature>
<evidence type="ECO:0000256" key="1">
    <source>
        <dbReference type="SAM" id="Phobius"/>
    </source>
</evidence>
<gene>
    <name evidence="3" type="ORF">Pla123a_29450</name>
</gene>
<sequence>MNSLQWLQVLLSLSLQATLVIGVAWGMERWTDAAVTKSRVWNACFVSLLLLLAMGVLLPRLEWIHPWSGLGPKGLLAVANTEFVLGASLLAVWVGGVGVMIVRWCMQFFAVRSFLSRCPPYPEAVQEQLRRRVPAELLTPLIDELCYRESPQDLGPFCYQFHRPLVFLPRTLVEGDPVELEHVLRHELTHLKTQHPMQLFLQKAAQVFFWFHPLVWVSGRRSSLVREFVCDDAASGDAQSTALYLRTLLRLVENRSAPPEGSLMFWRSQSELRLRARRLAFAVDRPTSAGRLGPVLVCAAALAVSQLWLPTNPLASHYASYSPWPSWTATVAHSFGVRLRDFESYDTAVQLEELLEAHEALASE</sequence>
<dbReference type="PANTHER" id="PTHR34978">
    <property type="entry name" value="POSSIBLE SENSOR-TRANSDUCER PROTEIN BLAR"/>
    <property type="match status" value="1"/>
</dbReference>
<dbReference type="InterPro" id="IPR008756">
    <property type="entry name" value="Peptidase_M56"/>
</dbReference>
<evidence type="ECO:0000313" key="3">
    <source>
        <dbReference type="EMBL" id="TWT76156.1"/>
    </source>
</evidence>
<dbReference type="Proteomes" id="UP000318478">
    <property type="component" value="Unassembled WGS sequence"/>
</dbReference>